<name>A0A0G1J9E0_9BACT</name>
<evidence type="ECO:0000313" key="1">
    <source>
        <dbReference type="EMBL" id="KKT67885.1"/>
    </source>
</evidence>
<dbReference type="AlphaFoldDB" id="A0A0G1J9E0"/>
<protein>
    <submittedName>
        <fullName evidence="1">Uncharacterized protein</fullName>
    </submittedName>
</protein>
<comment type="caution">
    <text evidence="1">The sequence shown here is derived from an EMBL/GenBank/DDBJ whole genome shotgun (WGS) entry which is preliminary data.</text>
</comment>
<dbReference type="EMBL" id="LCJB01000095">
    <property type="protein sequence ID" value="KKT67885.1"/>
    <property type="molecule type" value="Genomic_DNA"/>
</dbReference>
<sequence>MFLPPSPLPRRKTLPQDDIVEAVLHRYTLTIYSCPQQEKQVHGLTGRNGPAISTLTKAYCRLEGDALVIGIHVLDKVEDKPRLWESFQTRSLRAAVQALLILHFAQEISPRTPNDILARLGTKGERSRKILEDLLLAPGRLEKIRNICPPDAERVLMFCEKHGATAIFDSSRVRYPSFSNEQMRALASAINRADSTQEILFRLTGKGIGSFTVDHSDKPESTTAETEFVEIPRRALTARR</sequence>
<dbReference type="Proteomes" id="UP000034154">
    <property type="component" value="Unassembled WGS sequence"/>
</dbReference>
<proteinExistence type="predicted"/>
<gene>
    <name evidence="1" type="ORF">UW63_C0095G0006</name>
</gene>
<accession>A0A0G1J9E0</accession>
<evidence type="ECO:0000313" key="2">
    <source>
        <dbReference type="Proteomes" id="UP000034154"/>
    </source>
</evidence>
<organism evidence="1 2">
    <name type="scientific">Candidatus Uhrbacteria bacterium GW2011_GWF2_44_350</name>
    <dbReference type="NCBI Taxonomy" id="1619000"/>
    <lineage>
        <taxon>Bacteria</taxon>
        <taxon>Candidatus Uhriibacteriota</taxon>
    </lineage>
</organism>
<reference evidence="1 2" key="1">
    <citation type="journal article" date="2015" name="Nature">
        <title>rRNA introns, odd ribosomes, and small enigmatic genomes across a large radiation of phyla.</title>
        <authorList>
            <person name="Brown C.T."/>
            <person name="Hug L.A."/>
            <person name="Thomas B.C."/>
            <person name="Sharon I."/>
            <person name="Castelle C.J."/>
            <person name="Singh A."/>
            <person name="Wilkins M.J."/>
            <person name="Williams K.H."/>
            <person name="Banfield J.F."/>
        </authorList>
    </citation>
    <scope>NUCLEOTIDE SEQUENCE [LARGE SCALE GENOMIC DNA]</scope>
</reference>